<evidence type="ECO:0000313" key="2">
    <source>
        <dbReference type="Proteomes" id="UP000596329"/>
    </source>
</evidence>
<dbReference type="OMA" id="LFMKWIF"/>
<dbReference type="EMBL" id="CP059075">
    <property type="protein sequence ID" value="QRE03179.1"/>
    <property type="molecule type" value="Genomic_DNA"/>
</dbReference>
<sequence length="77" mass="9030">MNKKTKSFVYNFLGFAIIFFTTRYLVAIYTNLEGYFIPITAFVVGTLLAPKFQTIQTNEGEKLFMKWIFIKGFKQIK</sequence>
<dbReference type="RefSeq" id="WP_011962889.1">
    <property type="nucleotide sequence ID" value="NZ_BCNG01000004.1"/>
</dbReference>
<dbReference type="KEGG" id="fpk:IA06_03610"/>
<proteinExistence type="predicted"/>
<dbReference type="KEGG" id="fpv:IA03_03660"/>
<organism evidence="1 2">
    <name type="scientific">Flavobacterium psychrophilum</name>
    <dbReference type="NCBI Taxonomy" id="96345"/>
    <lineage>
        <taxon>Bacteria</taxon>
        <taxon>Pseudomonadati</taxon>
        <taxon>Bacteroidota</taxon>
        <taxon>Flavobacteriia</taxon>
        <taxon>Flavobacteriales</taxon>
        <taxon>Flavobacteriaceae</taxon>
        <taxon>Flavobacterium</taxon>
    </lineage>
</organism>
<protein>
    <submittedName>
        <fullName evidence="1">Uncharacterized protein</fullName>
    </submittedName>
</protein>
<gene>
    <name evidence="1" type="ORF">H0H26_09750</name>
</gene>
<accession>A0A075S329</accession>
<reference evidence="1 2" key="1">
    <citation type="submission" date="2020-07" db="EMBL/GenBank/DDBJ databases">
        <title>Genomic characterization of Flavobacterium psychrophilum strains.</title>
        <authorList>
            <person name="Castillo D."/>
            <person name="Jorgensen J."/>
            <person name="Middelboe M."/>
        </authorList>
    </citation>
    <scope>NUCLEOTIDE SEQUENCE [LARGE SCALE GENOMIC DNA]</scope>
    <source>
        <strain evidence="1 2">FPS-R7</strain>
    </source>
</reference>
<dbReference type="GeneID" id="66552589"/>
<dbReference type="KEGG" id="fpc:FPSM_01588"/>
<dbReference type="KEGG" id="fpq:IB65_03585"/>
<dbReference type="AlphaFoldDB" id="A0A075S329"/>
<evidence type="ECO:0000313" key="1">
    <source>
        <dbReference type="EMBL" id="QRE03179.1"/>
    </source>
</evidence>
<dbReference type="Proteomes" id="UP000596329">
    <property type="component" value="Chromosome"/>
</dbReference>
<name>A0A075S329_FLAPS</name>
<dbReference type="KEGG" id="fpw:IA04_03575"/>